<evidence type="ECO:0000256" key="2">
    <source>
        <dbReference type="ARBA" id="ARBA00012438"/>
    </source>
</evidence>
<name>X1PJF3_9ZZZZ</name>
<proteinExistence type="predicted"/>
<dbReference type="InterPro" id="IPR036890">
    <property type="entry name" value="HATPase_C_sf"/>
</dbReference>
<evidence type="ECO:0000256" key="4">
    <source>
        <dbReference type="ARBA" id="ARBA00022777"/>
    </source>
</evidence>
<dbReference type="SUPFAM" id="SSF55874">
    <property type="entry name" value="ATPase domain of HSP90 chaperone/DNA topoisomerase II/histidine kinase"/>
    <property type="match status" value="1"/>
</dbReference>
<evidence type="ECO:0000313" key="6">
    <source>
        <dbReference type="EMBL" id="GAI30979.1"/>
    </source>
</evidence>
<reference evidence="6" key="1">
    <citation type="journal article" date="2014" name="Front. Microbiol.">
        <title>High frequency of phylogenetically diverse reductive dehalogenase-homologous genes in deep subseafloor sedimentary metagenomes.</title>
        <authorList>
            <person name="Kawai M."/>
            <person name="Futagami T."/>
            <person name="Toyoda A."/>
            <person name="Takaki Y."/>
            <person name="Nishi S."/>
            <person name="Hori S."/>
            <person name="Arai W."/>
            <person name="Tsubouchi T."/>
            <person name="Morono Y."/>
            <person name="Uchiyama I."/>
            <person name="Ito T."/>
            <person name="Fujiyama A."/>
            <person name="Inagaki F."/>
            <person name="Takami H."/>
        </authorList>
    </citation>
    <scope>NUCLEOTIDE SEQUENCE</scope>
    <source>
        <strain evidence="6">Expedition CK06-06</strain>
    </source>
</reference>
<protein>
    <recommendedName>
        <fullName evidence="2">histidine kinase</fullName>
        <ecNumber evidence="2">2.7.13.3</ecNumber>
    </recommendedName>
</protein>
<dbReference type="Pfam" id="PF02518">
    <property type="entry name" value="HATPase_c"/>
    <property type="match status" value="1"/>
</dbReference>
<dbReference type="Gene3D" id="3.30.565.10">
    <property type="entry name" value="Histidine kinase-like ATPase, C-terminal domain"/>
    <property type="match status" value="1"/>
</dbReference>
<dbReference type="AlphaFoldDB" id="X1PJF3"/>
<feature type="non-terminal residue" evidence="6">
    <location>
        <position position="1"/>
    </location>
</feature>
<evidence type="ECO:0000256" key="1">
    <source>
        <dbReference type="ARBA" id="ARBA00000085"/>
    </source>
</evidence>
<dbReference type="CDD" id="cd16917">
    <property type="entry name" value="HATPase_UhpB-NarQ-NarX-like"/>
    <property type="match status" value="1"/>
</dbReference>
<dbReference type="PANTHER" id="PTHR24421:SF10">
    <property type="entry name" value="NITRATE_NITRITE SENSOR PROTEIN NARQ"/>
    <property type="match status" value="1"/>
</dbReference>
<evidence type="ECO:0000259" key="5">
    <source>
        <dbReference type="Pfam" id="PF02518"/>
    </source>
</evidence>
<accession>X1PJF3</accession>
<dbReference type="EC" id="2.7.13.3" evidence="2"/>
<dbReference type="InterPro" id="IPR050482">
    <property type="entry name" value="Sensor_HK_TwoCompSys"/>
</dbReference>
<dbReference type="PANTHER" id="PTHR24421">
    <property type="entry name" value="NITRATE/NITRITE SENSOR PROTEIN NARX-RELATED"/>
    <property type="match status" value="1"/>
</dbReference>
<comment type="catalytic activity">
    <reaction evidence="1">
        <text>ATP + protein L-histidine = ADP + protein N-phospho-L-histidine.</text>
        <dbReference type="EC" id="2.7.13.3"/>
    </reaction>
</comment>
<dbReference type="EMBL" id="BARV01015478">
    <property type="protein sequence ID" value="GAI30979.1"/>
    <property type="molecule type" value="Genomic_DNA"/>
</dbReference>
<feature type="domain" description="Histidine kinase/HSP90-like ATPase" evidence="5">
    <location>
        <begin position="74"/>
        <end position="166"/>
    </location>
</feature>
<keyword evidence="3" id="KW-0808">Transferase</keyword>
<gene>
    <name evidence="6" type="ORF">S06H3_26740</name>
</gene>
<dbReference type="GO" id="GO:0000160">
    <property type="term" value="P:phosphorelay signal transduction system"/>
    <property type="evidence" value="ECO:0007669"/>
    <property type="project" value="UniProtKB-KW"/>
</dbReference>
<sequence>ASEVRKHAEWIRNTILQVSEDIRRLSRDLRPSLLDNMGLVPALRWLLNRLGQEDGIVTEMAVSGVERKLPSEIEVSIFRIVQEALNNVRRHSKASIAVLTLEFNSKSLKIMVHDNGKGFFLRETVGKLAAEGKLGIIGMQQRAQFLSGTLDIHSEPGKGTTVSIELMV</sequence>
<dbReference type="GO" id="GO:0004673">
    <property type="term" value="F:protein histidine kinase activity"/>
    <property type="evidence" value="ECO:0007669"/>
    <property type="project" value="UniProtKB-EC"/>
</dbReference>
<keyword evidence="4" id="KW-0418">Kinase</keyword>
<dbReference type="InterPro" id="IPR003594">
    <property type="entry name" value="HATPase_dom"/>
</dbReference>
<evidence type="ECO:0000256" key="3">
    <source>
        <dbReference type="ARBA" id="ARBA00022679"/>
    </source>
</evidence>
<organism evidence="6">
    <name type="scientific">marine sediment metagenome</name>
    <dbReference type="NCBI Taxonomy" id="412755"/>
    <lineage>
        <taxon>unclassified sequences</taxon>
        <taxon>metagenomes</taxon>
        <taxon>ecological metagenomes</taxon>
    </lineage>
</organism>
<comment type="caution">
    <text evidence="6">The sequence shown here is derived from an EMBL/GenBank/DDBJ whole genome shotgun (WGS) entry which is preliminary data.</text>
</comment>